<feature type="transmembrane region" description="Helical" evidence="8">
    <location>
        <begin position="43"/>
        <end position="66"/>
    </location>
</feature>
<evidence type="ECO:0000256" key="5">
    <source>
        <dbReference type="ARBA" id="ARBA00022989"/>
    </source>
</evidence>
<evidence type="ECO:0000256" key="2">
    <source>
        <dbReference type="ARBA" id="ARBA00022692"/>
    </source>
</evidence>
<evidence type="ECO:0000256" key="1">
    <source>
        <dbReference type="ARBA" id="ARBA00004651"/>
    </source>
</evidence>
<keyword evidence="3" id="KW-0547">Nucleotide-binding</keyword>
<dbReference type="GO" id="GO:0005524">
    <property type="term" value="F:ATP binding"/>
    <property type="evidence" value="ECO:0007669"/>
    <property type="project" value="UniProtKB-KW"/>
</dbReference>
<dbReference type="PROSITE" id="PS50893">
    <property type="entry name" value="ABC_TRANSPORTER_2"/>
    <property type="match status" value="1"/>
</dbReference>
<name>A0ABP5ZQP5_STRLO</name>
<dbReference type="Pfam" id="PF00005">
    <property type="entry name" value="ABC_tran"/>
    <property type="match status" value="1"/>
</dbReference>
<evidence type="ECO:0000259" key="10">
    <source>
        <dbReference type="PROSITE" id="PS50929"/>
    </source>
</evidence>
<dbReference type="InterPro" id="IPR017871">
    <property type="entry name" value="ABC_transporter-like_CS"/>
</dbReference>
<keyword evidence="6 8" id="KW-0472">Membrane</keyword>
<keyword evidence="5 8" id="KW-1133">Transmembrane helix</keyword>
<dbReference type="EMBL" id="BAAASG010000012">
    <property type="protein sequence ID" value="GAA2502722.1"/>
    <property type="molecule type" value="Genomic_DNA"/>
</dbReference>
<dbReference type="RefSeq" id="WP_344403015.1">
    <property type="nucleotide sequence ID" value="NZ_BAAASG010000012.1"/>
</dbReference>
<keyword evidence="12" id="KW-1185">Reference proteome</keyword>
<accession>A0ABP5ZQP5</accession>
<gene>
    <name evidence="11" type="ORF">GCM10010276_52160</name>
</gene>
<feature type="transmembrane region" description="Helical" evidence="8">
    <location>
        <begin position="185"/>
        <end position="203"/>
    </location>
</feature>
<proteinExistence type="predicted"/>
<evidence type="ECO:0000256" key="6">
    <source>
        <dbReference type="ARBA" id="ARBA00023136"/>
    </source>
</evidence>
<keyword evidence="4 11" id="KW-0067">ATP-binding</keyword>
<dbReference type="Pfam" id="PF00664">
    <property type="entry name" value="ABC_membrane"/>
    <property type="match status" value="1"/>
</dbReference>
<dbReference type="PANTHER" id="PTHR43394:SF1">
    <property type="entry name" value="ATP-BINDING CASSETTE SUB-FAMILY B MEMBER 10, MITOCHONDRIAL"/>
    <property type="match status" value="1"/>
</dbReference>
<dbReference type="InterPro" id="IPR036640">
    <property type="entry name" value="ABC1_TM_sf"/>
</dbReference>
<dbReference type="InterPro" id="IPR039421">
    <property type="entry name" value="Type_1_exporter"/>
</dbReference>
<protein>
    <submittedName>
        <fullName evidence="11">ABC transporter ATP-binding protein</fullName>
    </submittedName>
</protein>
<dbReference type="InterPro" id="IPR003593">
    <property type="entry name" value="AAA+_ATPase"/>
</dbReference>
<organism evidence="11 12">
    <name type="scientific">Streptomyces longisporus</name>
    <dbReference type="NCBI Taxonomy" id="1948"/>
    <lineage>
        <taxon>Bacteria</taxon>
        <taxon>Bacillati</taxon>
        <taxon>Actinomycetota</taxon>
        <taxon>Actinomycetes</taxon>
        <taxon>Kitasatosporales</taxon>
        <taxon>Streptomycetaceae</taxon>
        <taxon>Streptomyces</taxon>
    </lineage>
</organism>
<feature type="compositionally biased region" description="Low complexity" evidence="7">
    <location>
        <begin position="1"/>
        <end position="19"/>
    </location>
</feature>
<sequence length="597" mass="62828">MSRAAPIAMPMAAPGASAPTRHARLSPPAAFRIFWPLVSVNRVVVVVSVVLLVVSAACDAAAIGIVGVLTDKVLAPGDLAAFWQPAALWLGLAAAGAAASAAGGYLTGWSSEHFLLGLRDRLFQHLQQVPPDALDRFGTGDLVTRLTGDIEAVESLVASAPVELVTTAVGAVVFGAAAFWTSWQLALVTFAVAPVIWFGARVFGTLMRSATRDERDSNGRLASLLEESLANMPLVQAYGRQQAEQRKVHREGRVWMRAGLRQIRLSSVYGPAGEFIETLSVLAVIGAGAWQISEHHLSVGGLLSFAAYLGYLQPKLQELGELAVSASSATAACERLVEVLRTGPVAESAPRPDIPPLAEPVRGALAFHDVGFAYPGAGRPVLHGVHLDIAPGTLVAVTGPSGAGKSTLGKLLLRVYEPSQGRILLDGRDIAQLPVDEVRRHITLLLQDSMLFDGTIRENIVYGRPDATDEEVLAAATAADAHGFIDTLPAGYDTPVGRRGSHLSGGQRRRIALARAMLRTAPVLILDEPTAGLDDASAARIMTPLRRLTAGRTTLLITHDLRLTAQADLVLHLADGTVTLVAGPLAATVTEAAHHAA</sequence>
<feature type="domain" description="ABC transmembrane type-1" evidence="10">
    <location>
        <begin position="46"/>
        <end position="328"/>
    </location>
</feature>
<dbReference type="SMART" id="SM00382">
    <property type="entry name" value="AAA"/>
    <property type="match status" value="1"/>
</dbReference>
<feature type="region of interest" description="Disordered" evidence="7">
    <location>
        <begin position="1"/>
        <end position="20"/>
    </location>
</feature>
<evidence type="ECO:0000256" key="7">
    <source>
        <dbReference type="SAM" id="MobiDB-lite"/>
    </source>
</evidence>
<evidence type="ECO:0000313" key="11">
    <source>
        <dbReference type="EMBL" id="GAA2502722.1"/>
    </source>
</evidence>
<reference evidence="12" key="1">
    <citation type="journal article" date="2019" name="Int. J. Syst. Evol. Microbiol.">
        <title>The Global Catalogue of Microorganisms (GCM) 10K type strain sequencing project: providing services to taxonomists for standard genome sequencing and annotation.</title>
        <authorList>
            <consortium name="The Broad Institute Genomics Platform"/>
            <consortium name="The Broad Institute Genome Sequencing Center for Infectious Disease"/>
            <person name="Wu L."/>
            <person name="Ma J."/>
        </authorList>
    </citation>
    <scope>NUCLEOTIDE SEQUENCE [LARGE SCALE GENOMIC DNA]</scope>
    <source>
        <strain evidence="12">JCM 4395</strain>
    </source>
</reference>
<dbReference type="Gene3D" id="1.20.1560.10">
    <property type="entry name" value="ABC transporter type 1, transmembrane domain"/>
    <property type="match status" value="1"/>
</dbReference>
<dbReference type="SUPFAM" id="SSF90123">
    <property type="entry name" value="ABC transporter transmembrane region"/>
    <property type="match status" value="1"/>
</dbReference>
<comment type="subcellular location">
    <subcellularLocation>
        <location evidence="1">Cell membrane</location>
        <topology evidence="1">Multi-pass membrane protein</topology>
    </subcellularLocation>
</comment>
<feature type="transmembrane region" description="Helical" evidence="8">
    <location>
        <begin position="86"/>
        <end position="106"/>
    </location>
</feature>
<dbReference type="Gene3D" id="3.40.50.300">
    <property type="entry name" value="P-loop containing nucleotide triphosphate hydrolases"/>
    <property type="match status" value="1"/>
</dbReference>
<keyword evidence="2 8" id="KW-0812">Transmembrane</keyword>
<evidence type="ECO:0000256" key="8">
    <source>
        <dbReference type="SAM" id="Phobius"/>
    </source>
</evidence>
<dbReference type="PROSITE" id="PS50929">
    <property type="entry name" value="ABC_TM1F"/>
    <property type="match status" value="1"/>
</dbReference>
<evidence type="ECO:0000256" key="4">
    <source>
        <dbReference type="ARBA" id="ARBA00022840"/>
    </source>
</evidence>
<evidence type="ECO:0000313" key="12">
    <source>
        <dbReference type="Proteomes" id="UP001501777"/>
    </source>
</evidence>
<comment type="caution">
    <text evidence="11">The sequence shown here is derived from an EMBL/GenBank/DDBJ whole genome shotgun (WGS) entry which is preliminary data.</text>
</comment>
<dbReference type="InterPro" id="IPR003439">
    <property type="entry name" value="ABC_transporter-like_ATP-bd"/>
</dbReference>
<evidence type="ECO:0000259" key="9">
    <source>
        <dbReference type="PROSITE" id="PS50893"/>
    </source>
</evidence>
<dbReference type="Proteomes" id="UP001501777">
    <property type="component" value="Unassembled WGS sequence"/>
</dbReference>
<evidence type="ECO:0000256" key="3">
    <source>
        <dbReference type="ARBA" id="ARBA00022741"/>
    </source>
</evidence>
<feature type="domain" description="ABC transporter" evidence="9">
    <location>
        <begin position="365"/>
        <end position="597"/>
    </location>
</feature>
<dbReference type="PROSITE" id="PS00211">
    <property type="entry name" value="ABC_TRANSPORTER_1"/>
    <property type="match status" value="1"/>
</dbReference>
<dbReference type="InterPro" id="IPR027417">
    <property type="entry name" value="P-loop_NTPase"/>
</dbReference>
<dbReference type="PANTHER" id="PTHR43394">
    <property type="entry name" value="ATP-DEPENDENT PERMEASE MDL1, MITOCHONDRIAL"/>
    <property type="match status" value="1"/>
</dbReference>
<dbReference type="SUPFAM" id="SSF52540">
    <property type="entry name" value="P-loop containing nucleoside triphosphate hydrolases"/>
    <property type="match status" value="1"/>
</dbReference>
<dbReference type="InterPro" id="IPR011527">
    <property type="entry name" value="ABC1_TM_dom"/>
</dbReference>